<evidence type="ECO:0000256" key="4">
    <source>
        <dbReference type="ARBA" id="ARBA00022989"/>
    </source>
</evidence>
<proteinExistence type="inferred from homology"/>
<comment type="similarity">
    <text evidence="2">Belongs to the ADIPOR family.</text>
</comment>
<feature type="transmembrane region" description="Helical" evidence="7">
    <location>
        <begin position="137"/>
        <end position="158"/>
    </location>
</feature>
<feature type="binding site" evidence="6">
    <location>
        <position position="208"/>
    </location>
    <ligand>
        <name>Zn(2+)</name>
        <dbReference type="ChEBI" id="CHEBI:29105"/>
    </ligand>
</feature>
<dbReference type="InterPro" id="IPR004254">
    <property type="entry name" value="AdipoR/HlyIII-related"/>
</dbReference>
<feature type="non-terminal residue" evidence="9">
    <location>
        <position position="1"/>
    </location>
</feature>
<comment type="subcellular location">
    <subcellularLocation>
        <location evidence="1">Membrane</location>
        <topology evidence="1">Multi-pass membrane protein</topology>
    </subcellularLocation>
</comment>
<keyword evidence="4 7" id="KW-1133">Transmembrane helix</keyword>
<name>A0A7F5R2L4_AGRPL</name>
<dbReference type="Pfam" id="PF03006">
    <property type="entry name" value="HlyIII"/>
    <property type="match status" value="1"/>
</dbReference>
<gene>
    <name evidence="9" type="primary">LOC112903902</name>
</gene>
<dbReference type="GO" id="GO:0046872">
    <property type="term" value="F:metal ion binding"/>
    <property type="evidence" value="ECO:0007669"/>
    <property type="project" value="UniProtKB-KW"/>
</dbReference>
<sequence length="247" mass="28655">HTLHVERHLKENILNNEFEVSLQHNENLLNNGIICCFISIEHYIKHTKQASISFHKFSQNHPCLTFARILSSSFFAVFAILILFIVLGSFVPWLYYGFYCHFRPKVVYLSVVCVLGITSIMVSLWDKFSEPAWRPFRAAVFMTFGLSGIVPAIHYGVVEGWFSNYMSQKSLGWLCLMGLLYIMGALMYALRVPERWFPGKFDIWFHSHQIFHMFVLGGAFVHYHGITEMAMHRVTVGQCEIPDMLVY</sequence>
<organism evidence="8 9">
    <name type="scientific">Agrilus planipennis</name>
    <name type="common">Emerald ash borer</name>
    <name type="synonym">Agrilus marcopoli</name>
    <dbReference type="NCBI Taxonomy" id="224129"/>
    <lineage>
        <taxon>Eukaryota</taxon>
        <taxon>Metazoa</taxon>
        <taxon>Ecdysozoa</taxon>
        <taxon>Arthropoda</taxon>
        <taxon>Hexapoda</taxon>
        <taxon>Insecta</taxon>
        <taxon>Pterygota</taxon>
        <taxon>Neoptera</taxon>
        <taxon>Endopterygota</taxon>
        <taxon>Coleoptera</taxon>
        <taxon>Polyphaga</taxon>
        <taxon>Elateriformia</taxon>
        <taxon>Buprestoidea</taxon>
        <taxon>Buprestidae</taxon>
        <taxon>Agrilinae</taxon>
        <taxon>Agrilus</taxon>
    </lineage>
</organism>
<protein>
    <submittedName>
        <fullName evidence="9">Adiponectin receptor protein-like</fullName>
    </submittedName>
</protein>
<evidence type="ECO:0000256" key="6">
    <source>
        <dbReference type="PIRSR" id="PIRSR604254-1"/>
    </source>
</evidence>
<dbReference type="GO" id="GO:0038023">
    <property type="term" value="F:signaling receptor activity"/>
    <property type="evidence" value="ECO:0007669"/>
    <property type="project" value="TreeGrafter"/>
</dbReference>
<evidence type="ECO:0000256" key="2">
    <source>
        <dbReference type="ARBA" id="ARBA00007018"/>
    </source>
</evidence>
<dbReference type="PANTHER" id="PTHR20855">
    <property type="entry name" value="ADIPOR/PROGESTIN RECEPTOR-RELATED"/>
    <property type="match status" value="1"/>
</dbReference>
<keyword evidence="6" id="KW-0479">Metal-binding</keyword>
<keyword evidence="8" id="KW-1185">Reference proteome</keyword>
<feature type="transmembrane region" description="Helical" evidence="7">
    <location>
        <begin position="106"/>
        <end position="125"/>
    </location>
</feature>
<dbReference type="RefSeq" id="XP_025829298.1">
    <property type="nucleotide sequence ID" value="XM_025973513.1"/>
</dbReference>
<evidence type="ECO:0000256" key="7">
    <source>
        <dbReference type="SAM" id="Phobius"/>
    </source>
</evidence>
<evidence type="ECO:0000313" key="8">
    <source>
        <dbReference type="Proteomes" id="UP000192223"/>
    </source>
</evidence>
<dbReference type="AlphaFoldDB" id="A0A7F5R2L4"/>
<feature type="binding site" evidence="6">
    <location>
        <position position="212"/>
    </location>
    <ligand>
        <name>Zn(2+)</name>
        <dbReference type="ChEBI" id="CHEBI:29105"/>
    </ligand>
</feature>
<feature type="transmembrane region" description="Helical" evidence="7">
    <location>
        <begin position="74"/>
        <end position="94"/>
    </location>
</feature>
<keyword evidence="3 7" id="KW-0812">Transmembrane</keyword>
<dbReference type="GO" id="GO:0005886">
    <property type="term" value="C:plasma membrane"/>
    <property type="evidence" value="ECO:0007669"/>
    <property type="project" value="TreeGrafter"/>
</dbReference>
<dbReference type="PANTHER" id="PTHR20855:SF52">
    <property type="entry name" value="ADIPONECTIN RECEPTOR PROTEIN"/>
    <property type="match status" value="1"/>
</dbReference>
<keyword evidence="6" id="KW-0862">Zinc</keyword>
<evidence type="ECO:0000256" key="3">
    <source>
        <dbReference type="ARBA" id="ARBA00022692"/>
    </source>
</evidence>
<evidence type="ECO:0000256" key="1">
    <source>
        <dbReference type="ARBA" id="ARBA00004141"/>
    </source>
</evidence>
<dbReference type="OrthoDB" id="5585746at2759"/>
<dbReference type="Proteomes" id="UP000192223">
    <property type="component" value="Unplaced"/>
</dbReference>
<accession>A0A7F5R2L4</accession>
<keyword evidence="5 7" id="KW-0472">Membrane</keyword>
<dbReference type="GO" id="GO:0033211">
    <property type="term" value="P:adiponectin-activated signaling pathway"/>
    <property type="evidence" value="ECO:0007669"/>
    <property type="project" value="TreeGrafter"/>
</dbReference>
<dbReference type="InParanoid" id="A0A7F5R2L4"/>
<feature type="binding site" evidence="6">
    <location>
        <position position="55"/>
    </location>
    <ligand>
        <name>Zn(2+)</name>
        <dbReference type="ChEBI" id="CHEBI:29105"/>
    </ligand>
</feature>
<dbReference type="GeneID" id="112903902"/>
<reference evidence="9" key="1">
    <citation type="submission" date="2025-08" db="UniProtKB">
        <authorList>
            <consortium name="RefSeq"/>
        </authorList>
    </citation>
    <scope>IDENTIFICATION</scope>
    <source>
        <tissue evidence="9">Entire body</tissue>
    </source>
</reference>
<evidence type="ECO:0000256" key="5">
    <source>
        <dbReference type="ARBA" id="ARBA00023136"/>
    </source>
</evidence>
<feature type="transmembrane region" description="Helical" evidence="7">
    <location>
        <begin position="170"/>
        <end position="191"/>
    </location>
</feature>
<feature type="transmembrane region" description="Helical" evidence="7">
    <location>
        <begin position="203"/>
        <end position="223"/>
    </location>
</feature>
<evidence type="ECO:0000313" key="9">
    <source>
        <dbReference type="RefSeq" id="XP_025829298.1"/>
    </source>
</evidence>
<dbReference type="KEGG" id="apln:112903902"/>